<dbReference type="RefSeq" id="WP_306807432.1">
    <property type="nucleotide sequence ID" value="NZ_CP020814.1"/>
</dbReference>
<dbReference type="AlphaFoldDB" id="A0A1X9M696"/>
<evidence type="ECO:0000313" key="2">
    <source>
        <dbReference type="Proteomes" id="UP000193006"/>
    </source>
</evidence>
<dbReference type="EMBL" id="CP020814">
    <property type="protein sequence ID" value="ARK28966.1"/>
    <property type="molecule type" value="Genomic_DNA"/>
</dbReference>
<name>A0A1X9M696_9BACI</name>
<keyword evidence="2" id="KW-1185">Reference proteome</keyword>
<dbReference type="KEGG" id="bkw:BkAM31D_03315"/>
<reference evidence="1 2" key="1">
    <citation type="submission" date="2017-04" db="EMBL/GenBank/DDBJ databases">
        <title>Bacillus krulwichiae AM31D Genome sequencing and assembly.</title>
        <authorList>
            <person name="Krulwich T.A."/>
            <person name="Anastor L."/>
            <person name="Ehrlich R."/>
            <person name="Ehrlich G.D."/>
            <person name="Janto B."/>
        </authorList>
    </citation>
    <scope>NUCLEOTIDE SEQUENCE [LARGE SCALE GENOMIC DNA]</scope>
    <source>
        <strain evidence="1 2">AM31D</strain>
    </source>
</reference>
<proteinExistence type="predicted"/>
<accession>A0A1X9M696</accession>
<evidence type="ECO:0000313" key="1">
    <source>
        <dbReference type="EMBL" id="ARK28966.1"/>
    </source>
</evidence>
<protein>
    <submittedName>
        <fullName evidence="1">Uncharacterized protein</fullName>
    </submittedName>
</protein>
<gene>
    <name evidence="1" type="ORF">BkAM31D_03315</name>
</gene>
<dbReference type="Proteomes" id="UP000193006">
    <property type="component" value="Chromosome"/>
</dbReference>
<organism evidence="1 2">
    <name type="scientific">Halalkalibacter krulwichiae</name>
    <dbReference type="NCBI Taxonomy" id="199441"/>
    <lineage>
        <taxon>Bacteria</taxon>
        <taxon>Bacillati</taxon>
        <taxon>Bacillota</taxon>
        <taxon>Bacilli</taxon>
        <taxon>Bacillales</taxon>
        <taxon>Bacillaceae</taxon>
        <taxon>Halalkalibacter</taxon>
    </lineage>
</organism>
<dbReference type="STRING" id="199441.BkAM31D_03315"/>
<sequence>MINPKLKEMEDTWFLDVTMDELQVKMNAGEITSKELVLLF</sequence>